<name>A0A367J6G3_RHIAZ</name>
<dbReference type="InterPro" id="IPR011333">
    <property type="entry name" value="SKP1/BTB/POZ_sf"/>
</dbReference>
<dbReference type="InterPro" id="IPR003131">
    <property type="entry name" value="T1-type_BTB"/>
</dbReference>
<dbReference type="AlphaFoldDB" id="A0A367J6G3"/>
<evidence type="ECO:0000313" key="2">
    <source>
        <dbReference type="EMBL" id="RCH85500.1"/>
    </source>
</evidence>
<evidence type="ECO:0000259" key="1">
    <source>
        <dbReference type="Pfam" id="PF02214"/>
    </source>
</evidence>
<dbReference type="GO" id="GO:0051260">
    <property type="term" value="P:protein homooligomerization"/>
    <property type="evidence" value="ECO:0007669"/>
    <property type="project" value="InterPro"/>
</dbReference>
<dbReference type="EMBL" id="PJQL01002083">
    <property type="protein sequence ID" value="RCH85500.1"/>
    <property type="molecule type" value="Genomic_DNA"/>
</dbReference>
<organism evidence="2 3">
    <name type="scientific">Rhizopus azygosporus</name>
    <name type="common">Rhizopus microsporus var. azygosporus</name>
    <dbReference type="NCBI Taxonomy" id="86630"/>
    <lineage>
        <taxon>Eukaryota</taxon>
        <taxon>Fungi</taxon>
        <taxon>Fungi incertae sedis</taxon>
        <taxon>Mucoromycota</taxon>
        <taxon>Mucoromycotina</taxon>
        <taxon>Mucoromycetes</taxon>
        <taxon>Mucorales</taxon>
        <taxon>Mucorineae</taxon>
        <taxon>Rhizopodaceae</taxon>
        <taxon>Rhizopus</taxon>
    </lineage>
</organism>
<protein>
    <recommendedName>
        <fullName evidence="1">Potassium channel tetramerisation-type BTB domain-containing protein</fullName>
    </recommendedName>
</protein>
<dbReference type="OrthoDB" id="2414723at2759"/>
<reference evidence="2 3" key="1">
    <citation type="journal article" date="2018" name="G3 (Bethesda)">
        <title>Phylogenetic and Phylogenomic Definition of Rhizopus Species.</title>
        <authorList>
            <person name="Gryganskyi A.P."/>
            <person name="Golan J."/>
            <person name="Dolatabadi S."/>
            <person name="Mondo S."/>
            <person name="Robb S."/>
            <person name="Idnurm A."/>
            <person name="Muszewska A."/>
            <person name="Steczkiewicz K."/>
            <person name="Masonjones S."/>
            <person name="Liao H.L."/>
            <person name="Gajdeczka M.T."/>
            <person name="Anike F."/>
            <person name="Vuek A."/>
            <person name="Anishchenko I.M."/>
            <person name="Voigt K."/>
            <person name="de Hoog G.S."/>
            <person name="Smith M.E."/>
            <person name="Heitman J."/>
            <person name="Vilgalys R."/>
            <person name="Stajich J.E."/>
        </authorList>
    </citation>
    <scope>NUCLEOTIDE SEQUENCE [LARGE SCALE GENOMIC DNA]</scope>
    <source>
        <strain evidence="2 3">CBS 357.93</strain>
    </source>
</reference>
<gene>
    <name evidence="2" type="ORF">CU097_007355</name>
</gene>
<evidence type="ECO:0000313" key="3">
    <source>
        <dbReference type="Proteomes" id="UP000252139"/>
    </source>
</evidence>
<comment type="caution">
    <text evidence="2">The sequence shown here is derived from an EMBL/GenBank/DDBJ whole genome shotgun (WGS) entry which is preliminary data.</text>
</comment>
<dbReference type="Gene3D" id="3.30.710.10">
    <property type="entry name" value="Potassium Channel Kv1.1, Chain A"/>
    <property type="match status" value="1"/>
</dbReference>
<dbReference type="PANTHER" id="PTHR14499:SF136">
    <property type="entry name" value="GH08630P"/>
    <property type="match status" value="1"/>
</dbReference>
<dbReference type="SUPFAM" id="SSF54695">
    <property type="entry name" value="POZ domain"/>
    <property type="match status" value="1"/>
</dbReference>
<feature type="domain" description="Potassium channel tetramerisation-type BTB" evidence="1">
    <location>
        <begin position="92"/>
        <end position="179"/>
    </location>
</feature>
<dbReference type="STRING" id="86630.A0A367J6G3"/>
<sequence length="289" mass="33860">MGSNESITSEKSAQMYNSYRHNQHIQEVYDELEQEDINPHANPMMDLNLGSIIYSTAKSTDRSSQGSLGIYNEVYEHEKSDEDRKTHVDPIINLNVGGTIYLIEQSKLNSIPFFDDMFPVTDHIELSFDKEEVFIDRDGNLFEYIYQYLENEADLVLPSDTFTLDRLLIEVKYYKLSEMENIIKRKLYSAKFDHLEKQKRTYTVLSIPEFNKLSSINLECDEEQEAKTICKNYEVITTISIREPYWVCPREISNHFSPGECGKRCKSAFYPEQHGWHFKNVDRIIIATR</sequence>
<dbReference type="Proteomes" id="UP000252139">
    <property type="component" value="Unassembled WGS sequence"/>
</dbReference>
<dbReference type="CDD" id="cd18316">
    <property type="entry name" value="BTB_POZ_KCTD-like"/>
    <property type="match status" value="1"/>
</dbReference>
<accession>A0A367J6G3</accession>
<dbReference type="PANTHER" id="PTHR14499">
    <property type="entry name" value="POTASSIUM CHANNEL TETRAMERIZATION DOMAIN-CONTAINING"/>
    <property type="match status" value="1"/>
</dbReference>
<dbReference type="Pfam" id="PF02214">
    <property type="entry name" value="BTB_2"/>
    <property type="match status" value="1"/>
</dbReference>
<keyword evidence="3" id="KW-1185">Reference proteome</keyword>
<proteinExistence type="predicted"/>